<dbReference type="GO" id="GO:0016993">
    <property type="term" value="F:precorrin-8X methylmutase activity"/>
    <property type="evidence" value="ECO:0007669"/>
    <property type="project" value="InterPro"/>
</dbReference>
<dbReference type="SUPFAM" id="SSF63965">
    <property type="entry name" value="Precorrin-8X methylmutase CbiC/CobH"/>
    <property type="match status" value="1"/>
</dbReference>
<evidence type="ECO:0000313" key="6">
    <source>
        <dbReference type="EMBL" id="EES52490.1"/>
    </source>
</evidence>
<dbReference type="Gene3D" id="3.40.50.10230">
    <property type="entry name" value="Cobalamin biosynthesis CobH/CbiC, precorrin-8X methylmutase"/>
    <property type="match status" value="1"/>
</dbReference>
<dbReference type="UniPathway" id="UPA00148"/>
<dbReference type="Proteomes" id="UP000009374">
    <property type="component" value="Unassembled WGS sequence"/>
</dbReference>
<reference evidence="6 7" key="1">
    <citation type="journal article" date="2009" name="Appl. Environ. Microbiol.">
        <title>Community genomic and proteomic analyses of chemoautotrophic iron-oxidizing "Leptospirillum rubarum" (Group II) and "Leptospirillum ferrodiazotrophum" (Group III) bacteria in acid mine drainage biofilms.</title>
        <authorList>
            <person name="Goltsman D.S."/>
            <person name="Denef V.J."/>
            <person name="Singer S.W."/>
            <person name="VerBerkmoes N.C."/>
            <person name="Lefsrud M."/>
            <person name="Mueller R.S."/>
            <person name="Dick G.J."/>
            <person name="Sun C.L."/>
            <person name="Wheeler K.E."/>
            <person name="Zemla A."/>
            <person name="Baker B.J."/>
            <person name="Hauser L."/>
            <person name="Land M."/>
            <person name="Shah M.B."/>
            <person name="Thelen M.P."/>
            <person name="Hettich R.L."/>
            <person name="Banfield J.F."/>
        </authorList>
    </citation>
    <scope>NUCLEOTIDE SEQUENCE [LARGE SCALE GENOMIC DNA]</scope>
</reference>
<dbReference type="EMBL" id="GG693876">
    <property type="protein sequence ID" value="EES52490.1"/>
    <property type="molecule type" value="Genomic_DNA"/>
</dbReference>
<evidence type="ECO:0000256" key="1">
    <source>
        <dbReference type="ARBA" id="ARBA00004953"/>
    </source>
</evidence>
<keyword evidence="4" id="KW-0413">Isomerase</keyword>
<evidence type="ECO:0000256" key="3">
    <source>
        <dbReference type="ARBA" id="ARBA00022573"/>
    </source>
</evidence>
<sequence length="325" mass="35370">MSISVLLVSRTPDSSLEGVASLLSSRGGFGRVALFSLNQGAEGLSLVWKDPRFDRGPVAVVLADNEPGELLEAFEELRSRSSLSSGDIRFLFGYQTHPSYIRLLSDLVHDLFQVPDSEVRQVPRRPEEIEAESFRIIDERLSGLLLDPGWHQVVRRAVHAVADFDMIEIMDRHPEAIEKGVKALREGAPLLVDVQMVESGISRPYREKYGNSVFCHVGDADVAAEAGRTGETRSTLAMRKAKEVMEGAVVAVGNAPTALFEVNRLIVEEGVRPALVVGVPVGFVGARESKVILARQNAVPWIVTRGPKGGSTVAVAIVNALFRLV</sequence>
<organism evidence="6 7">
    <name type="scientific">Leptospirillum ferrodiazotrophum</name>
    <dbReference type="NCBI Taxonomy" id="412449"/>
    <lineage>
        <taxon>Bacteria</taxon>
        <taxon>Pseudomonadati</taxon>
        <taxon>Nitrospirota</taxon>
        <taxon>Nitrospiria</taxon>
        <taxon>Nitrospirales</taxon>
        <taxon>Nitrospiraceae</taxon>
        <taxon>Leptospirillum</taxon>
    </lineage>
</organism>
<comment type="similarity">
    <text evidence="2">Belongs to the CobH/CbiC family.</text>
</comment>
<comment type="pathway">
    <text evidence="1">Cofactor biosynthesis; adenosylcobalamin biosynthesis.</text>
</comment>
<evidence type="ECO:0000256" key="2">
    <source>
        <dbReference type="ARBA" id="ARBA00009774"/>
    </source>
</evidence>
<keyword evidence="7" id="KW-1185">Reference proteome</keyword>
<protein>
    <submittedName>
        <fullName evidence="6">Precorrin-8X methylmutase CbiC/CobH</fullName>
    </submittedName>
</protein>
<evidence type="ECO:0000256" key="4">
    <source>
        <dbReference type="ARBA" id="ARBA00023235"/>
    </source>
</evidence>
<evidence type="ECO:0000313" key="7">
    <source>
        <dbReference type="Proteomes" id="UP000009374"/>
    </source>
</evidence>
<dbReference type="InterPro" id="IPR036588">
    <property type="entry name" value="CobH/CbiC_sf"/>
</dbReference>
<name>C6HY15_9BACT</name>
<dbReference type="AlphaFoldDB" id="C6HY15"/>
<dbReference type="PANTHER" id="PTHR43588:SF1">
    <property type="entry name" value="COBALT-PRECORRIN-8 METHYLMUTASE"/>
    <property type="match status" value="1"/>
</dbReference>
<proteinExistence type="inferred from homology"/>
<dbReference type="GO" id="GO:0009236">
    <property type="term" value="P:cobalamin biosynthetic process"/>
    <property type="evidence" value="ECO:0007669"/>
    <property type="project" value="UniProtKB-UniPathway"/>
</dbReference>
<evidence type="ECO:0000259" key="5">
    <source>
        <dbReference type="Pfam" id="PF02570"/>
    </source>
</evidence>
<accession>C6HY15</accession>
<dbReference type="InterPro" id="IPR003722">
    <property type="entry name" value="Cbl_synth_CobH/CbiC"/>
</dbReference>
<gene>
    <name evidence="6" type="ORF">UBAL3_93670003</name>
</gene>
<keyword evidence="3" id="KW-0169">Cobalamin biosynthesis</keyword>
<dbReference type="Pfam" id="PF02570">
    <property type="entry name" value="CbiC"/>
    <property type="match status" value="1"/>
</dbReference>
<dbReference type="PANTHER" id="PTHR43588">
    <property type="entry name" value="COBALT-PRECORRIN-8 METHYLMUTASE"/>
    <property type="match status" value="1"/>
</dbReference>
<feature type="domain" description="Cobalamin biosynthesis precorrin-8X methylmutase CobH/CbiC" evidence="5">
    <location>
        <begin position="128"/>
        <end position="323"/>
    </location>
</feature>